<evidence type="ECO:0000313" key="2">
    <source>
        <dbReference type="EMBL" id="MPN49956.1"/>
    </source>
</evidence>
<sequence length="113" mass="12865">MKKLDASPQFCPQCFLQLEIANIKGSKRAYCTRCDKTYSLDELSPDLNTLVPYRCPRCETEMLLPEKAIHQLITCTACGRQSVPRHGCLRMLAIMLIPVLIAAAAVWFFFLRK</sequence>
<keyword evidence="1" id="KW-0812">Transmembrane</keyword>
<proteinExistence type="predicted"/>
<dbReference type="AlphaFoldDB" id="A0A645IG69"/>
<dbReference type="EMBL" id="VSSQ01113677">
    <property type="protein sequence ID" value="MPN49956.1"/>
    <property type="molecule type" value="Genomic_DNA"/>
</dbReference>
<feature type="transmembrane region" description="Helical" evidence="1">
    <location>
        <begin position="89"/>
        <end position="110"/>
    </location>
</feature>
<accession>A0A645IG69</accession>
<evidence type="ECO:0000256" key="1">
    <source>
        <dbReference type="SAM" id="Phobius"/>
    </source>
</evidence>
<organism evidence="2">
    <name type="scientific">bioreactor metagenome</name>
    <dbReference type="NCBI Taxonomy" id="1076179"/>
    <lineage>
        <taxon>unclassified sequences</taxon>
        <taxon>metagenomes</taxon>
        <taxon>ecological metagenomes</taxon>
    </lineage>
</organism>
<protein>
    <submittedName>
        <fullName evidence="2">Uncharacterized protein</fullName>
    </submittedName>
</protein>
<keyword evidence="1" id="KW-1133">Transmembrane helix</keyword>
<comment type="caution">
    <text evidence="2">The sequence shown here is derived from an EMBL/GenBank/DDBJ whole genome shotgun (WGS) entry which is preliminary data.</text>
</comment>
<gene>
    <name evidence="2" type="ORF">SDC9_197580</name>
</gene>
<name>A0A645IG69_9ZZZZ</name>
<reference evidence="2" key="1">
    <citation type="submission" date="2019-08" db="EMBL/GenBank/DDBJ databases">
        <authorList>
            <person name="Kucharzyk K."/>
            <person name="Murdoch R.W."/>
            <person name="Higgins S."/>
            <person name="Loffler F."/>
        </authorList>
    </citation>
    <scope>NUCLEOTIDE SEQUENCE</scope>
</reference>
<keyword evidence="1" id="KW-0472">Membrane</keyword>